<comment type="caution">
    <text evidence="11">The sequence shown here is derived from an EMBL/GenBank/DDBJ whole genome shotgun (WGS) entry which is preliminary data.</text>
</comment>
<evidence type="ECO:0000256" key="7">
    <source>
        <dbReference type="ARBA" id="ARBA00023004"/>
    </source>
</evidence>
<proteinExistence type="predicted"/>
<dbReference type="PANTHER" id="PTHR21266">
    <property type="entry name" value="IRON-SULFUR DOMAIN CONTAINING PROTEIN"/>
    <property type="match status" value="1"/>
</dbReference>
<keyword evidence="6" id="KW-0560">Oxidoreductase</keyword>
<evidence type="ECO:0000313" key="11">
    <source>
        <dbReference type="EMBL" id="MBE9399043.1"/>
    </source>
</evidence>
<dbReference type="InterPro" id="IPR050584">
    <property type="entry name" value="Cholesterol_7-desaturase"/>
</dbReference>
<gene>
    <name evidence="11" type="ORF">IOQ59_17425</name>
</gene>
<evidence type="ECO:0000256" key="9">
    <source>
        <dbReference type="ARBA" id="ARBA00023136"/>
    </source>
</evidence>
<comment type="subcellular location">
    <subcellularLocation>
        <location evidence="1">Membrane</location>
    </subcellularLocation>
</comment>
<dbReference type="Pfam" id="PF00355">
    <property type="entry name" value="Rieske"/>
    <property type="match status" value="1"/>
</dbReference>
<keyword evidence="4" id="KW-0479">Metal-binding</keyword>
<evidence type="ECO:0000256" key="6">
    <source>
        <dbReference type="ARBA" id="ARBA00023002"/>
    </source>
</evidence>
<evidence type="ECO:0000256" key="2">
    <source>
        <dbReference type="ARBA" id="ARBA00022692"/>
    </source>
</evidence>
<dbReference type="Gene3D" id="2.20.25.680">
    <property type="match status" value="1"/>
</dbReference>
<evidence type="ECO:0000256" key="1">
    <source>
        <dbReference type="ARBA" id="ARBA00004370"/>
    </source>
</evidence>
<protein>
    <submittedName>
        <fullName evidence="11">Rieske 2Fe-2S domain-containing protein</fullName>
    </submittedName>
</protein>
<dbReference type="Gene3D" id="2.20.25.10">
    <property type="match status" value="1"/>
</dbReference>
<keyword evidence="12" id="KW-1185">Reference proteome</keyword>
<dbReference type="Pfam" id="PF11723">
    <property type="entry name" value="Aromatic_hydrox"/>
    <property type="match status" value="1"/>
</dbReference>
<keyword evidence="3" id="KW-0001">2Fe-2S</keyword>
<keyword evidence="7" id="KW-0408">Iron</keyword>
<dbReference type="PROSITE" id="PS51296">
    <property type="entry name" value="RIESKE"/>
    <property type="match status" value="1"/>
</dbReference>
<dbReference type="GO" id="GO:0046872">
    <property type="term" value="F:metal ion binding"/>
    <property type="evidence" value="ECO:0007669"/>
    <property type="project" value="UniProtKB-KW"/>
</dbReference>
<dbReference type="InterPro" id="IPR036922">
    <property type="entry name" value="Rieske_2Fe-2S_sf"/>
</dbReference>
<evidence type="ECO:0000259" key="10">
    <source>
        <dbReference type="PROSITE" id="PS51296"/>
    </source>
</evidence>
<keyword evidence="5" id="KW-1133">Transmembrane helix</keyword>
<organism evidence="11 12">
    <name type="scientific">Pontibacterium sinense</name>
    <dbReference type="NCBI Taxonomy" id="2781979"/>
    <lineage>
        <taxon>Bacteria</taxon>
        <taxon>Pseudomonadati</taxon>
        <taxon>Pseudomonadota</taxon>
        <taxon>Gammaproteobacteria</taxon>
        <taxon>Oceanospirillales</taxon>
        <taxon>Oceanospirillaceae</taxon>
        <taxon>Pontibacterium</taxon>
    </lineage>
</organism>
<dbReference type="Gene3D" id="3.90.380.10">
    <property type="entry name" value="Naphthalene 1,2-dioxygenase Alpha Subunit, Chain A, domain 1"/>
    <property type="match status" value="1"/>
</dbReference>
<dbReference type="SUPFAM" id="SSF50022">
    <property type="entry name" value="ISP domain"/>
    <property type="match status" value="1"/>
</dbReference>
<evidence type="ECO:0000313" key="12">
    <source>
        <dbReference type="Proteomes" id="UP000640333"/>
    </source>
</evidence>
<dbReference type="EMBL" id="JADEYS010000021">
    <property type="protein sequence ID" value="MBE9399043.1"/>
    <property type="molecule type" value="Genomic_DNA"/>
</dbReference>
<name>A0A8J7FMI7_9GAMM</name>
<keyword evidence="9" id="KW-0472">Membrane</keyword>
<keyword evidence="8" id="KW-0411">Iron-sulfur</keyword>
<evidence type="ECO:0000256" key="4">
    <source>
        <dbReference type="ARBA" id="ARBA00022723"/>
    </source>
</evidence>
<evidence type="ECO:0000256" key="3">
    <source>
        <dbReference type="ARBA" id="ARBA00022714"/>
    </source>
</evidence>
<dbReference type="SUPFAM" id="SSF55961">
    <property type="entry name" value="Bet v1-like"/>
    <property type="match status" value="1"/>
</dbReference>
<reference evidence="11" key="1">
    <citation type="submission" date="2020-10" db="EMBL/GenBank/DDBJ databases">
        <title>Bacterium isolated from coastal waters sediment.</title>
        <authorList>
            <person name="Chen R.-J."/>
            <person name="Lu D.-C."/>
            <person name="Zhu K.-L."/>
            <person name="Du Z.-J."/>
        </authorList>
    </citation>
    <scope>NUCLEOTIDE SEQUENCE</scope>
    <source>
        <strain evidence="11">N1Y112</strain>
    </source>
</reference>
<dbReference type="InterPro" id="IPR021028">
    <property type="entry name" value="Homotrim_ring_OHase_catalytic"/>
</dbReference>
<evidence type="ECO:0000256" key="8">
    <source>
        <dbReference type="ARBA" id="ARBA00023014"/>
    </source>
</evidence>
<dbReference type="AlphaFoldDB" id="A0A8J7FMI7"/>
<accession>A0A8J7FMI7</accession>
<evidence type="ECO:0000256" key="5">
    <source>
        <dbReference type="ARBA" id="ARBA00022989"/>
    </source>
</evidence>
<keyword evidence="2" id="KW-0812">Transmembrane</keyword>
<feature type="domain" description="Rieske" evidence="10">
    <location>
        <begin position="34"/>
        <end position="140"/>
    </location>
</feature>
<dbReference type="Proteomes" id="UP000640333">
    <property type="component" value="Unassembled WGS sequence"/>
</dbReference>
<sequence length="438" mass="49952">MAFDKKKARVANDKGTKKQYQPYMEAEWGFINHWYPAAFSDELPEGEVKGIQIAGVPIVLRRAKGTVHALLDQCLHRGVRFSAKPMCLNDETITCWYHGFTFNLDDGELSTIVAAPDDKLIGTTGIQKFAVEEVNGMIFVFVCEEDWDEEIPPLKNDLPIRFPENNDKFPHPLWPDTPSILDDGVIIRGMHRTGNANWRLACENGFDAGHLLIHRDNAIVQAKEWAVPLGIKPLDDQAIAIIEDEDGPQGFLNRYFTDSYEPILENPILDIKAYGQNPKYFRTSMFMPGVLMVENWPEEHVVQYEWYIPITDDTYEYWEVLVKKCNTEEEKKEFDYRFENLYKPMCLEGFNDCDLMARDAMQNFYADGTGWDDEQLADMDASVIVWRKCASNFNRGIAQPPRGVNGAKKGQSKDLAAAALGDWPGMDAYATGRKYDKS</sequence>
<dbReference type="PANTHER" id="PTHR21266:SF32">
    <property type="entry name" value="CHOLESTEROL 7-DESATURASE NVD"/>
    <property type="match status" value="1"/>
</dbReference>
<dbReference type="GO" id="GO:0016020">
    <property type="term" value="C:membrane"/>
    <property type="evidence" value="ECO:0007669"/>
    <property type="project" value="UniProtKB-SubCell"/>
</dbReference>
<dbReference type="GO" id="GO:0005737">
    <property type="term" value="C:cytoplasm"/>
    <property type="evidence" value="ECO:0007669"/>
    <property type="project" value="TreeGrafter"/>
</dbReference>
<dbReference type="GO" id="GO:0016491">
    <property type="term" value="F:oxidoreductase activity"/>
    <property type="evidence" value="ECO:0007669"/>
    <property type="project" value="UniProtKB-KW"/>
</dbReference>
<dbReference type="GO" id="GO:0051537">
    <property type="term" value="F:2 iron, 2 sulfur cluster binding"/>
    <property type="evidence" value="ECO:0007669"/>
    <property type="project" value="UniProtKB-KW"/>
</dbReference>
<dbReference type="InterPro" id="IPR017941">
    <property type="entry name" value="Rieske_2Fe-2S"/>
</dbReference>